<dbReference type="PANTHER" id="PTHR22793:SF12">
    <property type="entry name" value="MYOCARDIN-RELATED TRANSCRIPTION FACTOR, ISOFORM H"/>
    <property type="match status" value="1"/>
</dbReference>
<gene>
    <name evidence="10" type="ORF">EG68_09227</name>
</gene>
<keyword evidence="2" id="KW-0677">Repeat</keyword>
<evidence type="ECO:0000259" key="9">
    <source>
        <dbReference type="PROSITE" id="PS50800"/>
    </source>
</evidence>
<keyword evidence="4" id="KW-0175">Coiled coil</keyword>
<dbReference type="InterPro" id="IPR043451">
    <property type="entry name" value="Myocardin-like"/>
</dbReference>
<feature type="repeat" description="RPEL" evidence="7">
    <location>
        <begin position="119"/>
        <end position="144"/>
    </location>
</feature>
<dbReference type="Pfam" id="PF02037">
    <property type="entry name" value="SAP"/>
    <property type="match status" value="1"/>
</dbReference>
<dbReference type="GO" id="GO:0003713">
    <property type="term" value="F:transcription coactivator activity"/>
    <property type="evidence" value="ECO:0007669"/>
    <property type="project" value="TreeGrafter"/>
</dbReference>
<dbReference type="PROSITE" id="PS51073">
    <property type="entry name" value="RPEL"/>
    <property type="match status" value="2"/>
</dbReference>
<name>A0A8S9YI39_9TREM</name>
<dbReference type="PROSITE" id="PS50800">
    <property type="entry name" value="SAP"/>
    <property type="match status" value="1"/>
</dbReference>
<feature type="compositionally biased region" description="Polar residues" evidence="8">
    <location>
        <begin position="295"/>
        <end position="306"/>
    </location>
</feature>
<evidence type="ECO:0000256" key="2">
    <source>
        <dbReference type="ARBA" id="ARBA00022737"/>
    </source>
</evidence>
<evidence type="ECO:0000256" key="5">
    <source>
        <dbReference type="ARBA" id="ARBA00023163"/>
    </source>
</evidence>
<organism evidence="10 11">
    <name type="scientific">Paragonimus skrjabini miyazakii</name>
    <dbReference type="NCBI Taxonomy" id="59628"/>
    <lineage>
        <taxon>Eukaryota</taxon>
        <taxon>Metazoa</taxon>
        <taxon>Spiralia</taxon>
        <taxon>Lophotrochozoa</taxon>
        <taxon>Platyhelminthes</taxon>
        <taxon>Trematoda</taxon>
        <taxon>Digenea</taxon>
        <taxon>Plagiorchiida</taxon>
        <taxon>Troglotremata</taxon>
        <taxon>Troglotrematidae</taxon>
        <taxon>Paragonimus</taxon>
    </lineage>
</organism>
<evidence type="ECO:0000313" key="10">
    <source>
        <dbReference type="EMBL" id="KAF7232294.1"/>
    </source>
</evidence>
<keyword evidence="6" id="KW-0539">Nucleus</keyword>
<keyword evidence="5" id="KW-0804">Transcription</keyword>
<dbReference type="PANTHER" id="PTHR22793">
    <property type="entry name" value="MYOCARDIN-RELATED TRANSCRIPTION FACTOR-RELATED"/>
    <property type="match status" value="1"/>
</dbReference>
<dbReference type="GO" id="GO:0045944">
    <property type="term" value="P:positive regulation of transcription by RNA polymerase II"/>
    <property type="evidence" value="ECO:0007669"/>
    <property type="project" value="TreeGrafter"/>
</dbReference>
<proteinExistence type="predicted"/>
<dbReference type="InterPro" id="IPR003034">
    <property type="entry name" value="SAP_dom"/>
</dbReference>
<dbReference type="InterPro" id="IPR004018">
    <property type="entry name" value="RPEL_repeat"/>
</dbReference>
<evidence type="ECO:0000256" key="8">
    <source>
        <dbReference type="SAM" id="MobiDB-lite"/>
    </source>
</evidence>
<dbReference type="EMBL" id="JTDE01021920">
    <property type="protein sequence ID" value="KAF7232294.1"/>
    <property type="molecule type" value="Genomic_DNA"/>
</dbReference>
<dbReference type="SMART" id="SM00513">
    <property type="entry name" value="SAP"/>
    <property type="match status" value="1"/>
</dbReference>
<dbReference type="GO" id="GO:0005634">
    <property type="term" value="C:nucleus"/>
    <property type="evidence" value="ECO:0007669"/>
    <property type="project" value="UniProtKB-SubCell"/>
</dbReference>
<dbReference type="OrthoDB" id="197676at2759"/>
<feature type="region of interest" description="Disordered" evidence="8">
    <location>
        <begin position="719"/>
        <end position="752"/>
    </location>
</feature>
<feature type="domain" description="SAP" evidence="9">
    <location>
        <begin position="404"/>
        <end position="438"/>
    </location>
</feature>
<feature type="region of interest" description="Disordered" evidence="8">
    <location>
        <begin position="1"/>
        <end position="25"/>
    </location>
</feature>
<evidence type="ECO:0000256" key="6">
    <source>
        <dbReference type="ARBA" id="ARBA00023242"/>
    </source>
</evidence>
<evidence type="ECO:0000313" key="11">
    <source>
        <dbReference type="Proteomes" id="UP000822476"/>
    </source>
</evidence>
<dbReference type="InterPro" id="IPR036361">
    <property type="entry name" value="SAP_dom_sf"/>
</dbReference>
<dbReference type="Gene3D" id="6.10.140.2040">
    <property type="match status" value="2"/>
</dbReference>
<evidence type="ECO:0000256" key="4">
    <source>
        <dbReference type="ARBA" id="ARBA00023054"/>
    </source>
</evidence>
<reference evidence="10" key="1">
    <citation type="submission" date="2019-07" db="EMBL/GenBank/DDBJ databases">
        <title>Annotation for the trematode Paragonimus miyazaki's.</title>
        <authorList>
            <person name="Choi Y.-J."/>
        </authorList>
    </citation>
    <scope>NUCLEOTIDE SEQUENCE</scope>
    <source>
        <strain evidence="10">Japan</strain>
    </source>
</reference>
<accession>A0A8S9YI39</accession>
<comment type="subcellular location">
    <subcellularLocation>
        <location evidence="1">Nucleus</location>
    </subcellularLocation>
</comment>
<dbReference type="SMART" id="SM00707">
    <property type="entry name" value="RPEL"/>
    <property type="match status" value="3"/>
</dbReference>
<sequence>MSTDSSYKKSGSPQASTEVSSLQANKLKNKEALERRLRCRRPIKELVNQGILLNPCISNADKVRQLQRAKTSDLLKQKIEKRPDRQYLVSRRIIRDDKPGTSPYILEQCHNLEKYQLKSCLNCKLTARPGTLELIEKGVLQVDPGVDSLIRCGSIPYPRVENVSSVDELPPSSDVIPTPPPLILKTPSSVDSPSSSGCSKLVAARNRSNNCNRTAPGLSTNSRSMKDETIVYKLGSLVFHNYCPKSVFLNMTGLTSFQQKQKAREAQQAEMLRLQDTARAHRMVEQELSKRVAQKSPNSVSQTDSAASVPVESGSEAGDSLDWISAFSSPVSELSDLHSVPVSTESSSHLCGSQLLCSVSQVPISSSSTSTLWAPVDSSVYYASTTVSSDRVPSATAFRNTGSLEQLTANQLRAECRERKLARSGSKATLIRQLEPYRHEINCKYFFDPDPKSIHCTVNNILDSSTSNWLFNIQPKCSPPPSLPPAPPVWTLPMNSCVPSYSAANCQNVITPMTAQTSISSGTVFLCPAPVRENTMTTTVNTPVLLVSPSLSYPLNFGGIPLKHSLSVPYMSEISQIQQAATCALPVDSSIPTSCISRSAVSFSIPKTTLPVNNLYNQTSIADIDRSQMSSLNNPIVQPSAILITPNVLPFTHAASAVGSSTAPSVATGFLHSTRAENSTVISNRSTIIAPNLIPNTVYTLNPPICTVSIQPHIVHSKLTTSSSHPSNIQSTRYDTNPFPSNSFSAHSTGQPPSLNQIEDIWLRIRQLRRQIAKERAMESWHTVKSETEGSQVPEPNLLHDLMQEHDRLAVLCRLLVIDRIDALDELIDSGVDDSCSFNSPSSVGCSPTSRLQVERNLMDSYLRKLGGSALVNQISSPMHNGLRRASSPSLNSTPLVDSCYVVSTPVTSLSSSTNYQLSVGCNSADAHCVMTTSTPRASLPYETTNLTSGCTIPTTLGSRMHLALSWSDGLQKLDGHSTDRLIYSSQAVTDASLGCPILNSETLEPAPSPSTVDAFFELWNSIFKDSTKGSGSDELNFGSEQTNGTVESLPSVTHLSTAVTRPTVQTFLSSCPNTNHNQVSFQN</sequence>
<feature type="repeat" description="RPEL" evidence="7">
    <location>
        <begin position="73"/>
        <end position="98"/>
    </location>
</feature>
<dbReference type="Gene3D" id="1.10.720.30">
    <property type="entry name" value="SAP domain"/>
    <property type="match status" value="1"/>
</dbReference>
<dbReference type="Proteomes" id="UP000822476">
    <property type="component" value="Unassembled WGS sequence"/>
</dbReference>
<evidence type="ECO:0000256" key="7">
    <source>
        <dbReference type="PROSITE-ProRule" id="PRU00401"/>
    </source>
</evidence>
<keyword evidence="3" id="KW-0805">Transcription regulation</keyword>
<dbReference type="AlphaFoldDB" id="A0A8S9YI39"/>
<evidence type="ECO:0000256" key="1">
    <source>
        <dbReference type="ARBA" id="ARBA00004123"/>
    </source>
</evidence>
<keyword evidence="11" id="KW-1185">Reference proteome</keyword>
<comment type="caution">
    <text evidence="10">The sequence shown here is derived from an EMBL/GenBank/DDBJ whole genome shotgun (WGS) entry which is preliminary data.</text>
</comment>
<evidence type="ECO:0000256" key="3">
    <source>
        <dbReference type="ARBA" id="ARBA00023015"/>
    </source>
</evidence>
<protein>
    <submittedName>
        <fullName evidence="10">RPEL repeat protein</fullName>
    </submittedName>
</protein>
<feature type="region of interest" description="Disordered" evidence="8">
    <location>
        <begin position="283"/>
        <end position="314"/>
    </location>
</feature>